<name>A0ABT8BPZ1_9VIBR</name>
<protein>
    <submittedName>
        <fullName evidence="2">GreA/GreB family elongation factor</fullName>
    </submittedName>
</protein>
<gene>
    <name evidence="2" type="ORF">QWZ16_05715</name>
</gene>
<keyword evidence="2" id="KW-0648">Protein biosynthesis</keyword>
<evidence type="ECO:0000259" key="1">
    <source>
        <dbReference type="Pfam" id="PF01272"/>
    </source>
</evidence>
<dbReference type="Pfam" id="PF01272">
    <property type="entry name" value="GreA_GreB"/>
    <property type="match status" value="1"/>
</dbReference>
<comment type="caution">
    <text evidence="2">The sequence shown here is derived from an EMBL/GenBank/DDBJ whole genome shotgun (WGS) entry which is preliminary data.</text>
</comment>
<keyword evidence="3" id="KW-1185">Reference proteome</keyword>
<accession>A0ABT8BPZ1</accession>
<dbReference type="InterPro" id="IPR036953">
    <property type="entry name" value="GreA/GreB_C_sf"/>
</dbReference>
<dbReference type="InterPro" id="IPR001437">
    <property type="entry name" value="Tscrpt_elong_fac_GreA/B_C"/>
</dbReference>
<evidence type="ECO:0000313" key="3">
    <source>
        <dbReference type="Proteomes" id="UP001238540"/>
    </source>
</evidence>
<dbReference type="RefSeq" id="WP_076586442.1">
    <property type="nucleotide sequence ID" value="NZ_JABEYA020000002.1"/>
</dbReference>
<dbReference type="EMBL" id="JAUFQC010000001">
    <property type="protein sequence ID" value="MDN3609221.1"/>
    <property type="molecule type" value="Genomic_DNA"/>
</dbReference>
<evidence type="ECO:0000313" key="2">
    <source>
        <dbReference type="EMBL" id="MDN3609221.1"/>
    </source>
</evidence>
<dbReference type="Proteomes" id="UP001238540">
    <property type="component" value="Unassembled WGS sequence"/>
</dbReference>
<sequence>MNKPALLQTILAEMNRALAIANRATQRAIESATDEETIAEHKYDTLALEASYLAHGQAVRAQKYEGEINLMNALSLPQDSDEVRHGTLVTVVDGDNKIQHFFTAPCAGGLTVQFGGMEIMVVTFDSPIGQSLKGKRVGDEVVYCVSSKEYWYDIEAII</sequence>
<feature type="domain" description="Transcription elongation factor GreA/GreB C-terminal" evidence="1">
    <location>
        <begin position="80"/>
        <end position="157"/>
    </location>
</feature>
<dbReference type="Gene3D" id="3.10.50.30">
    <property type="entry name" value="Transcription elongation factor, GreA/GreB, C-terminal domain"/>
    <property type="match status" value="1"/>
</dbReference>
<keyword evidence="2" id="KW-0251">Elongation factor</keyword>
<proteinExistence type="predicted"/>
<organism evidence="2 3">
    <name type="scientific">Vibrio ostreicida</name>
    <dbReference type="NCBI Taxonomy" id="526588"/>
    <lineage>
        <taxon>Bacteria</taxon>
        <taxon>Pseudomonadati</taxon>
        <taxon>Pseudomonadota</taxon>
        <taxon>Gammaproteobacteria</taxon>
        <taxon>Vibrionales</taxon>
        <taxon>Vibrionaceae</taxon>
        <taxon>Vibrio</taxon>
    </lineage>
</organism>
<dbReference type="SUPFAM" id="SSF54534">
    <property type="entry name" value="FKBP-like"/>
    <property type="match status" value="1"/>
</dbReference>
<dbReference type="GO" id="GO:0003746">
    <property type="term" value="F:translation elongation factor activity"/>
    <property type="evidence" value="ECO:0007669"/>
    <property type="project" value="UniProtKB-KW"/>
</dbReference>
<reference evidence="3" key="1">
    <citation type="journal article" date="2019" name="Int. J. Syst. Evol. Microbiol.">
        <title>The Global Catalogue of Microorganisms (GCM) 10K type strain sequencing project: providing services to taxonomists for standard genome sequencing and annotation.</title>
        <authorList>
            <consortium name="The Broad Institute Genomics Platform"/>
            <consortium name="The Broad Institute Genome Sequencing Center for Infectious Disease"/>
            <person name="Wu L."/>
            <person name="Ma J."/>
        </authorList>
    </citation>
    <scope>NUCLEOTIDE SEQUENCE [LARGE SCALE GENOMIC DNA]</scope>
    <source>
        <strain evidence="3">CECT 7398</strain>
    </source>
</reference>